<evidence type="ECO:0000256" key="2">
    <source>
        <dbReference type="ARBA" id="ARBA00006054"/>
    </source>
</evidence>
<dbReference type="InterPro" id="IPR015955">
    <property type="entry name" value="Lactate_DH/Glyco_Ohase_4_C"/>
</dbReference>
<dbReference type="PRINTS" id="PR00086">
    <property type="entry name" value="LLDHDRGNASE"/>
</dbReference>
<keyword evidence="7" id="KW-0021">Allosteric enzyme</keyword>
<reference evidence="13" key="1">
    <citation type="submission" date="2018-04" db="EMBL/GenBank/DDBJ databases">
        <authorList>
            <person name="Illikoud N."/>
        </authorList>
    </citation>
    <scope>NUCLEOTIDE SEQUENCE [LARGE SCALE GENOMIC DNA]</scope>
</reference>
<feature type="active site" description="Proton acceptor" evidence="7 8">
    <location>
        <position position="180"/>
    </location>
</feature>
<keyword evidence="7" id="KW-0963">Cytoplasm</keyword>
<keyword evidence="5 7" id="KW-0520">NAD</keyword>
<dbReference type="NCBIfam" id="TIGR01771">
    <property type="entry name" value="L-LDH-NAD"/>
    <property type="match status" value="1"/>
</dbReference>
<comment type="caution">
    <text evidence="7">Lacks conserved residue(s) required for the propagation of feature annotation.</text>
</comment>
<dbReference type="Gene3D" id="3.40.50.720">
    <property type="entry name" value="NAD(P)-binding Rossmann-like Domain"/>
    <property type="match status" value="1"/>
</dbReference>
<dbReference type="FunFam" id="3.40.50.720:FF:000018">
    <property type="entry name" value="Malate dehydrogenase"/>
    <property type="match status" value="1"/>
</dbReference>
<feature type="binding site" evidence="7">
    <location>
        <position position="70"/>
    </location>
    <ligand>
        <name>NAD(+)</name>
        <dbReference type="ChEBI" id="CHEBI:57540"/>
    </ligand>
</feature>
<keyword evidence="7" id="KW-0597">Phosphoprotein</keyword>
<comment type="subcellular location">
    <subcellularLocation>
        <location evidence="7">Cytoplasm</location>
    </subcellularLocation>
</comment>
<dbReference type="PANTHER" id="PTHR43128">
    <property type="entry name" value="L-2-HYDROXYCARBOXYLATE DEHYDROGENASE (NAD(P)(+))"/>
    <property type="match status" value="1"/>
</dbReference>
<feature type="binding site" evidence="9">
    <location>
        <begin position="15"/>
        <end position="20"/>
    </location>
    <ligand>
        <name>NAD(+)</name>
        <dbReference type="ChEBI" id="CHEBI:57540"/>
    </ligand>
</feature>
<dbReference type="EMBL" id="OUNC01000023">
    <property type="protein sequence ID" value="SPP28809.1"/>
    <property type="molecule type" value="Genomic_DNA"/>
</dbReference>
<feature type="binding site" evidence="7">
    <location>
        <position position="173"/>
    </location>
    <ligand>
        <name>beta-D-fructose 1,6-bisphosphate</name>
        <dbReference type="ChEBI" id="CHEBI:32966"/>
        <note>allosteric activator</note>
    </ligand>
</feature>
<evidence type="ECO:0000256" key="6">
    <source>
        <dbReference type="ARBA" id="ARBA00049258"/>
    </source>
</evidence>
<dbReference type="UniPathway" id="UPA00554">
    <property type="reaction ID" value="UER00611"/>
</dbReference>
<dbReference type="PIRSF" id="PIRSF000102">
    <property type="entry name" value="Lac_mal_DH"/>
    <property type="match status" value="1"/>
</dbReference>
<evidence type="ECO:0000256" key="1">
    <source>
        <dbReference type="ARBA" id="ARBA00004843"/>
    </source>
</evidence>
<gene>
    <name evidence="7 12" type="primary">ldh</name>
    <name evidence="12" type="ORF">BTBSAS_30127</name>
</gene>
<dbReference type="EC" id="1.1.1.27" evidence="3 7"/>
<feature type="binding site" evidence="7">
    <location>
        <position position="158"/>
    </location>
    <ligand>
        <name>beta-D-fructose 1,6-bisphosphate</name>
        <dbReference type="ChEBI" id="CHEBI:32966"/>
        <note>allosteric activator</note>
    </ligand>
</feature>
<comment type="similarity">
    <text evidence="2 7">Belongs to the LDH/MDH superfamily. LDH family.</text>
</comment>
<organism evidence="12 13">
    <name type="scientific">Brochothrix thermosphacta</name>
    <name type="common">Microbacterium thermosphactum</name>
    <dbReference type="NCBI Taxonomy" id="2756"/>
    <lineage>
        <taxon>Bacteria</taxon>
        <taxon>Bacillati</taxon>
        <taxon>Bacillota</taxon>
        <taxon>Bacilli</taxon>
        <taxon>Bacillales</taxon>
        <taxon>Listeriaceae</taxon>
        <taxon>Brochothrix</taxon>
    </lineage>
</organism>
<comment type="function">
    <text evidence="7">Catalyzes the conversion of lactate to pyruvate.</text>
</comment>
<dbReference type="InterPro" id="IPR036291">
    <property type="entry name" value="NAD(P)-bd_dom_sf"/>
</dbReference>
<dbReference type="Proteomes" id="UP000270190">
    <property type="component" value="Unassembled WGS sequence"/>
</dbReference>
<dbReference type="GO" id="GO:0005737">
    <property type="term" value="C:cytoplasm"/>
    <property type="evidence" value="ECO:0007669"/>
    <property type="project" value="UniProtKB-SubCell"/>
</dbReference>
<proteinExistence type="inferred from homology"/>
<feature type="binding site" evidence="7">
    <location>
        <position position="19"/>
    </location>
    <ligand>
        <name>NAD(+)</name>
        <dbReference type="ChEBI" id="CHEBI:57540"/>
    </ligand>
</feature>
<evidence type="ECO:0000313" key="12">
    <source>
        <dbReference type="EMBL" id="SPP28809.1"/>
    </source>
</evidence>
<feature type="binding site" evidence="7">
    <location>
        <begin position="123"/>
        <end position="125"/>
    </location>
    <ligand>
        <name>NAD(+)</name>
        <dbReference type="ChEBI" id="CHEBI:57540"/>
    </ligand>
</feature>
<feature type="binding site" evidence="9">
    <location>
        <position position="100"/>
    </location>
    <ligand>
        <name>NAD(+)</name>
        <dbReference type="ChEBI" id="CHEBI:57540"/>
    </ligand>
</feature>
<evidence type="ECO:0000259" key="11">
    <source>
        <dbReference type="Pfam" id="PF02866"/>
    </source>
</evidence>
<dbReference type="Gene3D" id="3.90.110.10">
    <property type="entry name" value="Lactate dehydrogenase/glycoside hydrolase, family 4, C-terminal"/>
    <property type="match status" value="1"/>
</dbReference>
<dbReference type="GO" id="GO:0004459">
    <property type="term" value="F:L-lactate dehydrogenase (NAD+) activity"/>
    <property type="evidence" value="ECO:0007669"/>
    <property type="project" value="UniProtKB-UniRule"/>
</dbReference>
<dbReference type="InterPro" id="IPR001236">
    <property type="entry name" value="Lactate/malate_DH_N"/>
</dbReference>
<feature type="binding site" evidence="7 9">
    <location>
        <position position="40"/>
    </location>
    <ligand>
        <name>NAD(+)</name>
        <dbReference type="ChEBI" id="CHEBI:57540"/>
    </ligand>
</feature>
<feature type="binding site" evidence="7">
    <location>
        <position position="148"/>
    </location>
    <ligand>
        <name>NAD(+)</name>
        <dbReference type="ChEBI" id="CHEBI:57540"/>
    </ligand>
</feature>
<dbReference type="SUPFAM" id="SSF51735">
    <property type="entry name" value="NAD(P)-binding Rossmann-fold domains"/>
    <property type="match status" value="1"/>
</dbReference>
<dbReference type="NCBIfam" id="NF000824">
    <property type="entry name" value="PRK00066.1"/>
    <property type="match status" value="1"/>
</dbReference>
<feature type="binding site" evidence="7">
    <location>
        <position position="45"/>
    </location>
    <ligand>
        <name>NAD(+)</name>
        <dbReference type="ChEBI" id="CHEBI:57540"/>
    </ligand>
</feature>
<sequence length="321" mass="34540">MTAIIPNNKKVILVGDGAVGSAYAFSLVNQGIGNELGIIDVDKRRTEGDALDLKHALPFLSPMKVYSADYSDCGDADVICITAGTAQKPGETRLELVSRNLRILKSILGEIMKTDFNGIFLIAANPVDILSYATMKWTGFPPERVIGSGTSLDTARLRQTVAELIDVEAGSVHGYVLGEHGDSEFIAWSNIRIGNLPIESWTGPLDAEKKEAVLAKVRDAAYYIIERKGATAYGVASALARITRVILNNENAVLPLSVYMDGSNYGLNDVYVGTPAVLGANGVVKIAEVPLNEEEQKAMENSAGVLRKILDDSFIPIDNEK</sequence>
<evidence type="ECO:0000256" key="8">
    <source>
        <dbReference type="PIRSR" id="PIRSR000102-1"/>
    </source>
</evidence>
<evidence type="ECO:0000256" key="9">
    <source>
        <dbReference type="PIRSR" id="PIRSR000102-3"/>
    </source>
</evidence>
<feature type="binding site" evidence="7">
    <location>
        <position position="231"/>
    </location>
    <ligand>
        <name>substrate</name>
    </ligand>
</feature>
<feature type="binding site" evidence="7">
    <location>
        <begin position="153"/>
        <end position="156"/>
    </location>
    <ligand>
        <name>substrate</name>
    </ligand>
</feature>
<name>A0A2X0QQL6_BROTH</name>
<feature type="modified residue" description="Phosphotyrosine" evidence="7">
    <location>
        <position position="222"/>
    </location>
</feature>
<dbReference type="Pfam" id="PF00056">
    <property type="entry name" value="Ldh_1_N"/>
    <property type="match status" value="1"/>
</dbReference>
<feature type="domain" description="Lactate/malate dehydrogenase C-terminal" evidence="11">
    <location>
        <begin position="150"/>
        <end position="312"/>
    </location>
</feature>
<protein>
    <recommendedName>
        <fullName evidence="3 7">L-lactate dehydrogenase</fullName>
        <shortName evidence="7">L-LDH</shortName>
        <ecNumber evidence="3 7">1.1.1.27</ecNumber>
    </recommendedName>
</protein>
<feature type="domain" description="Lactate/malate dehydrogenase N-terminal" evidence="10">
    <location>
        <begin position="10"/>
        <end position="147"/>
    </location>
</feature>
<dbReference type="HAMAP" id="MF_00488">
    <property type="entry name" value="Lactate_dehydrog"/>
    <property type="match status" value="1"/>
</dbReference>
<comment type="activity regulation">
    <text evidence="7">Allosterically activated by fructose 1,6-bisphosphate (FBP).</text>
</comment>
<dbReference type="SUPFAM" id="SSF56327">
    <property type="entry name" value="LDH C-terminal domain-like"/>
    <property type="match status" value="1"/>
</dbReference>
<evidence type="ECO:0000256" key="4">
    <source>
        <dbReference type="ARBA" id="ARBA00023002"/>
    </source>
</evidence>
<dbReference type="PROSITE" id="PS00064">
    <property type="entry name" value="L_LDH"/>
    <property type="match status" value="1"/>
</dbReference>
<dbReference type="InterPro" id="IPR001557">
    <property type="entry name" value="L-lactate/malate_DH"/>
</dbReference>
<comment type="subunit">
    <text evidence="7">Homotetramer.</text>
</comment>
<comment type="catalytic activity">
    <reaction evidence="6 7">
        <text>(S)-lactate + NAD(+) = pyruvate + NADH + H(+)</text>
        <dbReference type="Rhea" id="RHEA:23444"/>
        <dbReference type="ChEBI" id="CHEBI:15361"/>
        <dbReference type="ChEBI" id="CHEBI:15378"/>
        <dbReference type="ChEBI" id="CHEBI:16651"/>
        <dbReference type="ChEBI" id="CHEBI:57540"/>
        <dbReference type="ChEBI" id="CHEBI:57945"/>
        <dbReference type="EC" id="1.1.1.27"/>
    </reaction>
</comment>
<dbReference type="Pfam" id="PF02866">
    <property type="entry name" value="Ldh_1_C"/>
    <property type="match status" value="1"/>
</dbReference>
<evidence type="ECO:0000256" key="7">
    <source>
        <dbReference type="HAMAP-Rule" id="MF_00488"/>
    </source>
</evidence>
<accession>A0A2X0QQL6</accession>
<feature type="binding site" evidence="7">
    <location>
        <begin position="125"/>
        <end position="128"/>
    </location>
    <ligand>
        <name>substrate</name>
    </ligand>
</feature>
<keyword evidence="4 7" id="KW-0560">Oxidoreductase</keyword>
<dbReference type="CDD" id="cd05291">
    <property type="entry name" value="HicDH_like"/>
    <property type="match status" value="1"/>
</dbReference>
<dbReference type="InterPro" id="IPR022383">
    <property type="entry name" value="Lactate/malate_DH_C"/>
</dbReference>
<evidence type="ECO:0000313" key="13">
    <source>
        <dbReference type="Proteomes" id="UP000270190"/>
    </source>
</evidence>
<dbReference type="GO" id="GO:0006096">
    <property type="term" value="P:glycolytic process"/>
    <property type="evidence" value="ECO:0007669"/>
    <property type="project" value="UniProtKB-UniRule"/>
</dbReference>
<evidence type="ECO:0000259" key="10">
    <source>
        <dbReference type="Pfam" id="PF00056"/>
    </source>
</evidence>
<feature type="binding site" evidence="7">
    <location>
        <position position="93"/>
    </location>
    <ligand>
        <name>substrate</name>
    </ligand>
</feature>
<dbReference type="PANTHER" id="PTHR43128:SF16">
    <property type="entry name" value="L-LACTATE DEHYDROGENASE"/>
    <property type="match status" value="1"/>
</dbReference>
<feature type="binding site" evidence="7">
    <location>
        <position position="106"/>
    </location>
    <ligand>
        <name>NAD(+)</name>
        <dbReference type="ChEBI" id="CHEBI:57540"/>
    </ligand>
</feature>
<feature type="binding site" evidence="7">
    <location>
        <position position="87"/>
    </location>
    <ligand>
        <name>substrate</name>
    </ligand>
</feature>
<dbReference type="InterPro" id="IPR018177">
    <property type="entry name" value="L-lactate_DH_AS"/>
</dbReference>
<dbReference type="AlphaFoldDB" id="A0A2X0QQL6"/>
<dbReference type="GO" id="GO:0006089">
    <property type="term" value="P:lactate metabolic process"/>
    <property type="evidence" value="ECO:0007669"/>
    <property type="project" value="TreeGrafter"/>
</dbReference>
<dbReference type="InterPro" id="IPR011304">
    <property type="entry name" value="L-lactate_DH"/>
</dbReference>
<comment type="pathway">
    <text evidence="1 7">Fermentation; pyruvate fermentation to lactate; (S)-lactate from pyruvate: step 1/1.</text>
</comment>
<evidence type="ECO:0000256" key="3">
    <source>
        <dbReference type="ARBA" id="ARBA00012967"/>
    </source>
</evidence>
<evidence type="ECO:0000256" key="5">
    <source>
        <dbReference type="ARBA" id="ARBA00023027"/>
    </source>
</evidence>